<accession>A0ACC0TYU3</accession>
<feature type="non-terminal residue" evidence="1">
    <location>
        <position position="1"/>
    </location>
</feature>
<comment type="caution">
    <text evidence="1">The sequence shown here is derived from an EMBL/GenBank/DDBJ whole genome shotgun (WGS) entry which is preliminary data.</text>
</comment>
<protein>
    <submittedName>
        <fullName evidence="1">Caspase domain-containing protein</fullName>
    </submittedName>
</protein>
<evidence type="ECO:0000313" key="1">
    <source>
        <dbReference type="EMBL" id="KAI9454190.1"/>
    </source>
</evidence>
<dbReference type="Proteomes" id="UP001207468">
    <property type="component" value="Unassembled WGS sequence"/>
</dbReference>
<proteinExistence type="predicted"/>
<gene>
    <name evidence="1" type="ORF">F5148DRAFT_985208</name>
</gene>
<keyword evidence="2" id="KW-1185">Reference proteome</keyword>
<evidence type="ECO:0000313" key="2">
    <source>
        <dbReference type="Proteomes" id="UP001207468"/>
    </source>
</evidence>
<dbReference type="EMBL" id="JAGFNK010000280">
    <property type="protein sequence ID" value="KAI9454190.1"/>
    <property type="molecule type" value="Genomic_DNA"/>
</dbReference>
<reference evidence="1" key="1">
    <citation type="submission" date="2021-03" db="EMBL/GenBank/DDBJ databases">
        <title>Evolutionary priming and transition to the ectomycorrhizal habit in an iconic lineage of mushroom-forming fungi: is preadaptation a requirement?</title>
        <authorList>
            <consortium name="DOE Joint Genome Institute"/>
            <person name="Looney B.P."/>
            <person name="Miyauchi S."/>
            <person name="Morin E."/>
            <person name="Drula E."/>
            <person name="Courty P.E."/>
            <person name="Chicoki N."/>
            <person name="Fauchery L."/>
            <person name="Kohler A."/>
            <person name="Kuo A."/>
            <person name="LaButti K."/>
            <person name="Pangilinan J."/>
            <person name="Lipzen A."/>
            <person name="Riley R."/>
            <person name="Andreopoulos W."/>
            <person name="He G."/>
            <person name="Johnson J."/>
            <person name="Barry K.W."/>
            <person name="Grigoriev I.V."/>
            <person name="Nagy L."/>
            <person name="Hibbett D."/>
            <person name="Henrissat B."/>
            <person name="Matheny P.B."/>
            <person name="Labbe J."/>
            <person name="Martin A.F."/>
        </authorList>
    </citation>
    <scope>NUCLEOTIDE SEQUENCE</scope>
    <source>
        <strain evidence="1">BPL698</strain>
    </source>
</reference>
<name>A0ACC0TYU3_9AGAM</name>
<organism evidence="1 2">
    <name type="scientific">Russula earlei</name>
    <dbReference type="NCBI Taxonomy" id="71964"/>
    <lineage>
        <taxon>Eukaryota</taxon>
        <taxon>Fungi</taxon>
        <taxon>Dikarya</taxon>
        <taxon>Basidiomycota</taxon>
        <taxon>Agaricomycotina</taxon>
        <taxon>Agaricomycetes</taxon>
        <taxon>Russulales</taxon>
        <taxon>Russulaceae</taxon>
        <taxon>Russula</taxon>
    </lineage>
</organism>
<sequence>QHPEFQPSRCTGRKRAVCIGINYTGQNGQLDGCVSDANNMYRFLVGKLGFRNRDIIHLTDDARNPRNQPTRLNILGAMRWLVRGARKHDSLFFHYSGHGSQVRDLNGDEVDGYDEVIFPIDYSQAGTIIDDELHHHLVKPLPPGCRLTVRRLASHAPNYWLTDSVVDLPTLRSVLMRRLCPIDIPFIVRDDSPLFALRLIYAQKYHSDGRVKSSSLTKEFLSEKTSPADVICWSGSTDTGTSTDVQGVNIAVGAMSYAFLRVLTGSRSRPTYEDLLRDLRRATRKYHQKPQLSASHPIVSAILLSSTRH</sequence>